<comment type="subcellular location">
    <subcellularLocation>
        <location evidence="1">Virion</location>
    </subcellularLocation>
</comment>
<dbReference type="InterPro" id="IPR054612">
    <property type="entry name" value="Phage_capsid-like_C"/>
</dbReference>
<evidence type="ECO:0000313" key="3">
    <source>
        <dbReference type="EMBL" id="QEZ45700.1"/>
    </source>
</evidence>
<dbReference type="InterPro" id="IPR024455">
    <property type="entry name" value="Phage_capsid"/>
</dbReference>
<dbReference type="AlphaFoldDB" id="A0A5P3VHI0"/>
<dbReference type="NCBIfam" id="TIGR01554">
    <property type="entry name" value="major_cap_HK97"/>
    <property type="match status" value="1"/>
</dbReference>
<gene>
    <name evidence="3" type="ORF">D2917_15345</name>
</gene>
<proteinExistence type="predicted"/>
<sequence length="455" mass="48749">MEMKMSRSSEISTLERQRVIQLDTAEALHVKAKEESRVFTPTEQAEFDSAMRAVERIDIELAPLKQAEQLSGLRARAIEAPAYIPLFSPTAQNPTGQAITGKNGLPLGSGFTRYAMCLAAGKGNLNASLEYARNAYGQSNPELLTIIKAAVAAGTTSDPTWAAPLVAYRDMQAEFVELLRPATIIGRIQGFRRVPFNVRIPRQTAGASVGWVGEGAVKPVSRLSFDSITMPFSKMAGIIAITEELARFSSPSAEELVRRDLVATISQFMNIEFIDPSVAPDSTTNSPGSITYGAQELASSGSDMSAVSADLAAMLSAIVSNGFPLEGLCWVGNSRTKISLMNLRTSQDVYAYPSLALNGSLLGFPFIDSASVPLNASTPATTTLSLIAPGEILLADEGQTVLDASREAALSLSDDGATPLVSLWQSNLVAIRAERYVHWLRRRDGAVIVLTGVQY</sequence>
<protein>
    <submittedName>
        <fullName evidence="3">Phage major capsid protein</fullName>
    </submittedName>
</protein>
<organism evidence="3 4">
    <name type="scientific">Cupriavidus oxalaticus</name>
    <dbReference type="NCBI Taxonomy" id="96344"/>
    <lineage>
        <taxon>Bacteria</taxon>
        <taxon>Pseudomonadati</taxon>
        <taxon>Pseudomonadota</taxon>
        <taxon>Betaproteobacteria</taxon>
        <taxon>Burkholderiales</taxon>
        <taxon>Burkholderiaceae</taxon>
        <taxon>Cupriavidus</taxon>
    </lineage>
</organism>
<evidence type="ECO:0000313" key="4">
    <source>
        <dbReference type="Proteomes" id="UP000325743"/>
    </source>
</evidence>
<accession>A0A5P3VHI0</accession>
<dbReference type="Proteomes" id="UP000325743">
    <property type="component" value="Chromosome 2"/>
</dbReference>
<dbReference type="Pfam" id="PF05065">
    <property type="entry name" value="Phage_capsid"/>
    <property type="match status" value="1"/>
</dbReference>
<feature type="domain" description="Phage capsid-like C-terminal" evidence="2">
    <location>
        <begin position="170"/>
        <end position="447"/>
    </location>
</feature>
<evidence type="ECO:0000259" key="2">
    <source>
        <dbReference type="Pfam" id="PF05065"/>
    </source>
</evidence>
<name>A0A5P3VHI0_9BURK</name>
<dbReference type="Gene3D" id="3.30.2400.10">
    <property type="entry name" value="Major capsid protein gp5"/>
    <property type="match status" value="1"/>
</dbReference>
<reference evidence="3 4" key="1">
    <citation type="submission" date="2018-09" db="EMBL/GenBank/DDBJ databases">
        <title>Complete genome sequence of Cupriavidus oxalaticus T2, a bacterium capable of phenol tolerance and degradation.</title>
        <authorList>
            <person name="Yan J."/>
        </authorList>
    </citation>
    <scope>NUCLEOTIDE SEQUENCE [LARGE SCALE GENOMIC DNA]</scope>
    <source>
        <strain evidence="3 4">T2</strain>
    </source>
</reference>
<evidence type="ECO:0000256" key="1">
    <source>
        <dbReference type="ARBA" id="ARBA00004328"/>
    </source>
</evidence>
<dbReference type="EMBL" id="CP032519">
    <property type="protein sequence ID" value="QEZ45700.1"/>
    <property type="molecule type" value="Genomic_DNA"/>
</dbReference>
<dbReference type="SUPFAM" id="SSF56563">
    <property type="entry name" value="Major capsid protein gp5"/>
    <property type="match status" value="1"/>
</dbReference>